<evidence type="ECO:0000313" key="12">
    <source>
        <dbReference type="Proteomes" id="UP000656804"/>
    </source>
</evidence>
<sequence length="558" mass="61607">MSEALSESSRYLATLDRDHRRATGVVYTPDAIVELVLDQEFGTDGAPEGPVLDPACGAGVFPTAVVARIASRLEDQGVQITETQGRRRFLADVERFVWALDVDPGAVEVTLREVRALIERLTPGPMSADFLAGNIVAGDFLQDGLFPLGKAYRHVVGNPPYVPVDRIEASDRATYRKLFTSAVGRTDLYYLFMEQSARVLQEGGTWTLITPDKFLSNRTGQALRTFLRDSGAIRTLSRFTSHSVFRDAATVPCITTWVKGGEQAAADQHRIELGPDRTPNVTTEARVPRAAFQDSTWTFHSTKAGSLLSAITADHPRLVDHALRISAGPATGYNPAFIVDAKIAAGLDEELVHPTVRGRDIGRFGIEESGAFMVVPYVWGADGQARLVDLDAYPRTRRWLAKHRRNLKERHSVRRWGKCWWDLHDPITLPLHETEKLLVPDVARQNRFAVDPGRFVPQHSAYYLIPRALDADVLAAVLNSAPVELVMRSTAPLVKDGFSRYRRQYLLELPVPTPSAELAIQIGIAARGETPELAAELAATLFNVDAGDVRLALDHITR</sequence>
<accession>A0A930YDI1</accession>
<evidence type="ECO:0000259" key="9">
    <source>
        <dbReference type="Pfam" id="PF07669"/>
    </source>
</evidence>
<dbReference type="GO" id="GO:0032259">
    <property type="term" value="P:methylation"/>
    <property type="evidence" value="ECO:0007669"/>
    <property type="project" value="UniProtKB-KW"/>
</dbReference>
<evidence type="ECO:0000313" key="11">
    <source>
        <dbReference type="EMBL" id="MBF4162504.1"/>
    </source>
</evidence>
<feature type="domain" description="Type II methyltransferase M.TaqI-like" evidence="9">
    <location>
        <begin position="152"/>
        <end position="245"/>
    </location>
</feature>
<dbReference type="InterPro" id="IPR002052">
    <property type="entry name" value="DNA_methylase_N6_adenine_CS"/>
</dbReference>
<dbReference type="PANTHER" id="PTHR33841:SF5">
    <property type="entry name" value="DNA METHYLASE (MODIFICATION METHYLASE) (METHYLTRANSFERASE)-RELATED"/>
    <property type="match status" value="1"/>
</dbReference>
<dbReference type="Pfam" id="PF12950">
    <property type="entry name" value="TaqI_C"/>
    <property type="match status" value="1"/>
</dbReference>
<dbReference type="PROSITE" id="PS00092">
    <property type="entry name" value="N6_MTASE"/>
    <property type="match status" value="1"/>
</dbReference>
<dbReference type="GO" id="GO:0009307">
    <property type="term" value="P:DNA restriction-modification system"/>
    <property type="evidence" value="ECO:0007669"/>
    <property type="project" value="UniProtKB-KW"/>
</dbReference>
<evidence type="ECO:0000256" key="5">
    <source>
        <dbReference type="ARBA" id="ARBA00022691"/>
    </source>
</evidence>
<reference evidence="11" key="1">
    <citation type="submission" date="2020-11" db="EMBL/GenBank/DDBJ databases">
        <title>Nocardioides sp. CBS4Y-1, whole genome shotgun sequence.</title>
        <authorList>
            <person name="Tuo L."/>
        </authorList>
    </citation>
    <scope>NUCLEOTIDE SEQUENCE</scope>
    <source>
        <strain evidence="11">CBS4Y-1</strain>
    </source>
</reference>
<name>A0A930YDI1_9ACTN</name>
<feature type="domain" description="TaqI-like C-terminal specificity" evidence="10">
    <location>
        <begin position="354"/>
        <end position="511"/>
    </location>
</feature>
<dbReference type="PRINTS" id="PR00507">
    <property type="entry name" value="N12N6MTFRASE"/>
</dbReference>
<dbReference type="EMBL" id="JADIVZ010000005">
    <property type="protein sequence ID" value="MBF4162504.1"/>
    <property type="molecule type" value="Genomic_DNA"/>
</dbReference>
<evidence type="ECO:0000256" key="6">
    <source>
        <dbReference type="ARBA" id="ARBA00022747"/>
    </source>
</evidence>
<dbReference type="InterPro" id="IPR011639">
    <property type="entry name" value="MethylTrfase_TaqI-like_dom"/>
</dbReference>
<evidence type="ECO:0000256" key="8">
    <source>
        <dbReference type="ARBA" id="ARBA00047942"/>
    </source>
</evidence>
<evidence type="ECO:0000259" key="10">
    <source>
        <dbReference type="Pfam" id="PF12950"/>
    </source>
</evidence>
<keyword evidence="5" id="KW-0949">S-adenosyl-L-methionine</keyword>
<dbReference type="AlphaFoldDB" id="A0A930YDI1"/>
<comment type="caution">
    <text evidence="11">The sequence shown here is derived from an EMBL/GenBank/DDBJ whole genome shotgun (WGS) entry which is preliminary data.</text>
</comment>
<keyword evidence="4" id="KW-0808">Transferase</keyword>
<evidence type="ECO:0000256" key="1">
    <source>
        <dbReference type="ARBA" id="ARBA00006594"/>
    </source>
</evidence>
<evidence type="ECO:0000256" key="7">
    <source>
        <dbReference type="ARBA" id="ARBA00023125"/>
    </source>
</evidence>
<gene>
    <name evidence="11" type="ORF">ISG29_12460</name>
</gene>
<dbReference type="InterPro" id="IPR025931">
    <property type="entry name" value="TaqI_C"/>
</dbReference>
<dbReference type="SUPFAM" id="SSF53335">
    <property type="entry name" value="S-adenosyl-L-methionine-dependent methyltransferases"/>
    <property type="match status" value="1"/>
</dbReference>
<dbReference type="InterPro" id="IPR029063">
    <property type="entry name" value="SAM-dependent_MTases_sf"/>
</dbReference>
<keyword evidence="12" id="KW-1185">Reference proteome</keyword>
<proteinExistence type="inferred from homology"/>
<evidence type="ECO:0000256" key="3">
    <source>
        <dbReference type="ARBA" id="ARBA00022603"/>
    </source>
</evidence>
<dbReference type="RefSeq" id="WP_194503753.1">
    <property type="nucleotide sequence ID" value="NZ_JADIVZ010000005.1"/>
</dbReference>
<dbReference type="PANTHER" id="PTHR33841">
    <property type="entry name" value="DNA METHYLTRANSFERASE YEEA-RELATED"/>
    <property type="match status" value="1"/>
</dbReference>
<comment type="similarity">
    <text evidence="1">Belongs to the N(4)/N(6)-methyltransferase family.</text>
</comment>
<comment type="catalytic activity">
    <reaction evidence="8">
        <text>a 2'-deoxyadenosine in DNA + S-adenosyl-L-methionine = an N(6)-methyl-2'-deoxyadenosine in DNA + S-adenosyl-L-homocysteine + H(+)</text>
        <dbReference type="Rhea" id="RHEA:15197"/>
        <dbReference type="Rhea" id="RHEA-COMP:12418"/>
        <dbReference type="Rhea" id="RHEA-COMP:12419"/>
        <dbReference type="ChEBI" id="CHEBI:15378"/>
        <dbReference type="ChEBI" id="CHEBI:57856"/>
        <dbReference type="ChEBI" id="CHEBI:59789"/>
        <dbReference type="ChEBI" id="CHEBI:90615"/>
        <dbReference type="ChEBI" id="CHEBI:90616"/>
        <dbReference type="EC" id="2.1.1.72"/>
    </reaction>
</comment>
<organism evidence="11 12">
    <name type="scientific">Nocardioides acrostichi</name>
    <dbReference type="NCBI Taxonomy" id="2784339"/>
    <lineage>
        <taxon>Bacteria</taxon>
        <taxon>Bacillati</taxon>
        <taxon>Actinomycetota</taxon>
        <taxon>Actinomycetes</taxon>
        <taxon>Propionibacteriales</taxon>
        <taxon>Nocardioidaceae</taxon>
        <taxon>Nocardioides</taxon>
    </lineage>
</organism>
<keyword evidence="6" id="KW-0680">Restriction system</keyword>
<dbReference type="Pfam" id="PF07669">
    <property type="entry name" value="Eco57I"/>
    <property type="match status" value="1"/>
</dbReference>
<dbReference type="GO" id="GO:0003677">
    <property type="term" value="F:DNA binding"/>
    <property type="evidence" value="ECO:0007669"/>
    <property type="project" value="UniProtKB-KW"/>
</dbReference>
<dbReference type="GO" id="GO:0009007">
    <property type="term" value="F:site-specific DNA-methyltransferase (adenine-specific) activity"/>
    <property type="evidence" value="ECO:0007669"/>
    <property type="project" value="UniProtKB-EC"/>
</dbReference>
<dbReference type="EC" id="2.1.1.72" evidence="2"/>
<keyword evidence="3 11" id="KW-0489">Methyltransferase</keyword>
<dbReference type="Gene3D" id="3.40.50.150">
    <property type="entry name" value="Vaccinia Virus protein VP39"/>
    <property type="match status" value="1"/>
</dbReference>
<protein>
    <recommendedName>
        <fullName evidence="2">site-specific DNA-methyltransferase (adenine-specific)</fullName>
        <ecNumber evidence="2">2.1.1.72</ecNumber>
    </recommendedName>
</protein>
<keyword evidence="7" id="KW-0238">DNA-binding</keyword>
<dbReference type="InterPro" id="IPR050953">
    <property type="entry name" value="N4_N6_ade-DNA_methylase"/>
</dbReference>
<dbReference type="Proteomes" id="UP000656804">
    <property type="component" value="Unassembled WGS sequence"/>
</dbReference>
<evidence type="ECO:0000256" key="2">
    <source>
        <dbReference type="ARBA" id="ARBA00011900"/>
    </source>
</evidence>
<evidence type="ECO:0000256" key="4">
    <source>
        <dbReference type="ARBA" id="ARBA00022679"/>
    </source>
</evidence>